<dbReference type="AlphaFoldDB" id="A0A2P2N4Q2"/>
<protein>
    <submittedName>
        <fullName evidence="2">AMP-dependent synthetase and ligase family protein</fullName>
    </submittedName>
</protein>
<dbReference type="GO" id="GO:0016874">
    <property type="term" value="F:ligase activity"/>
    <property type="evidence" value="ECO:0007669"/>
    <property type="project" value="UniProtKB-KW"/>
</dbReference>
<feature type="signal peptide" evidence="1">
    <location>
        <begin position="1"/>
        <end position="21"/>
    </location>
</feature>
<dbReference type="EMBL" id="GGEC01056980">
    <property type="protein sequence ID" value="MBX37464.1"/>
    <property type="molecule type" value="Transcribed_RNA"/>
</dbReference>
<accession>A0A2P2N4Q2</accession>
<reference evidence="2" key="1">
    <citation type="submission" date="2018-02" db="EMBL/GenBank/DDBJ databases">
        <title>Rhizophora mucronata_Transcriptome.</title>
        <authorList>
            <person name="Meera S.P."/>
            <person name="Sreeshan A."/>
            <person name="Augustine A."/>
        </authorList>
    </citation>
    <scope>NUCLEOTIDE SEQUENCE</scope>
    <source>
        <tissue evidence="2">Leaf</tissue>
    </source>
</reference>
<evidence type="ECO:0000313" key="2">
    <source>
        <dbReference type="EMBL" id="MBX37464.1"/>
    </source>
</evidence>
<sequence>MISSNVLLLALLQSGLSPATSLHSPSLTQSSS</sequence>
<organism evidence="2">
    <name type="scientific">Rhizophora mucronata</name>
    <name type="common">Asiatic mangrove</name>
    <dbReference type="NCBI Taxonomy" id="61149"/>
    <lineage>
        <taxon>Eukaryota</taxon>
        <taxon>Viridiplantae</taxon>
        <taxon>Streptophyta</taxon>
        <taxon>Embryophyta</taxon>
        <taxon>Tracheophyta</taxon>
        <taxon>Spermatophyta</taxon>
        <taxon>Magnoliopsida</taxon>
        <taxon>eudicotyledons</taxon>
        <taxon>Gunneridae</taxon>
        <taxon>Pentapetalae</taxon>
        <taxon>rosids</taxon>
        <taxon>fabids</taxon>
        <taxon>Malpighiales</taxon>
        <taxon>Rhizophoraceae</taxon>
        <taxon>Rhizophora</taxon>
    </lineage>
</organism>
<name>A0A2P2N4Q2_RHIMU</name>
<keyword evidence="1" id="KW-0732">Signal</keyword>
<proteinExistence type="predicted"/>
<feature type="chain" id="PRO_5015144413" evidence="1">
    <location>
        <begin position="22"/>
        <end position="32"/>
    </location>
</feature>
<keyword evidence="2" id="KW-0436">Ligase</keyword>
<evidence type="ECO:0000256" key="1">
    <source>
        <dbReference type="SAM" id="SignalP"/>
    </source>
</evidence>